<dbReference type="GeneID" id="136824282"/>
<sequence length="758" mass="87957">MVYHESKFFILWLFCHSVYCASFTPAFFERRSDEKSCKHNIDILKDSEQVKIFEEEENRENYPMNFFFTPGFPKISYPANLTCTWHIKGRNGTGLFKILFDYVDVEYSKGCHYDKVRVYKKGFGQHFWEKVGKTMCGMMSDYRIEFIAESVFVLMESDDTIDGAGFNGTFSLDYPENKPIIKCIGLLNDPQCSRQITVKKLSSINLICQAQGDPTPVSQWMRWVNDTTERIEDSILKDENTDGNAILHNIRLSDAGFYQCSTRNKHGHEEQLIELTVEDRCICKKYIEMAWFDFPPYTPYVDGYLKRREVIIKGIFYEVIQKMVDDICGTCPLQGETVIVWNRQMNMLKPIEVFERDVQQNQFSVAFPLLMHRDIQWERFKELYFLPVVDHPGYVYLQKRLTGDSQAIFRALAPCTVIFIMLSLITICAGQIMWFLELRYNKEEFPPTVLQGFSQGIWWSFATATTVGYGDVTPRGFPGRVFSVIWIFGGIIMVSITVGQMITSLTLQSIKTKGTIPVDTKVGVLNQSDSHYYAVRLTNAAVREYDVVQELVNDVQNGRLDGCLVDAYVADFNSNFHMLEKQATFTEREKKYGVVFNESVIDPATYNLFNMYMKSNEQLVQNAIDRNTGDFPETLEKQIVDPENNAFQMALVSLVAMCVVFGLAGILYDYAYKQPNTRYLMEMLDYNMIEETSEVYEKAHALKKLKKETLYGMEDIHEGLLQKMETINRKHDTQQKKFKDWEAHFNVHKDEPILQTKF</sequence>
<dbReference type="SUPFAM" id="SSF49854">
    <property type="entry name" value="Spermadhesin, CUB domain"/>
    <property type="match status" value="1"/>
</dbReference>
<protein>
    <recommendedName>
        <fullName evidence="10">Ig-like domain-containing protein</fullName>
    </recommendedName>
</protein>
<dbReference type="Gene3D" id="3.40.190.10">
    <property type="entry name" value="Periplasmic binding protein-like II"/>
    <property type="match status" value="1"/>
</dbReference>
<feature type="chain" id="PRO_5029486042" description="Ig-like domain-containing protein" evidence="5">
    <location>
        <begin position="21"/>
        <end position="758"/>
    </location>
</feature>
<keyword evidence="2" id="KW-1015">Disulfide bond</keyword>
<dbReference type="SUPFAM" id="SSF48726">
    <property type="entry name" value="Immunoglobulin"/>
    <property type="match status" value="1"/>
</dbReference>
<feature type="domain" description="CUB" evidence="6">
    <location>
        <begin position="37"/>
        <end position="173"/>
    </location>
</feature>
<feature type="domain" description="Ig-like" evidence="7">
    <location>
        <begin position="190"/>
        <end position="276"/>
    </location>
</feature>
<evidence type="ECO:0000313" key="8">
    <source>
        <dbReference type="EnsemblMetazoa" id="CLYHEMP016951.1"/>
    </source>
</evidence>
<dbReference type="PROSITE" id="PS01180">
    <property type="entry name" value="CUB"/>
    <property type="match status" value="1"/>
</dbReference>
<dbReference type="Pfam" id="PF00431">
    <property type="entry name" value="CUB"/>
    <property type="match status" value="1"/>
</dbReference>
<keyword evidence="9" id="KW-1185">Reference proteome</keyword>
<proteinExistence type="predicted"/>
<dbReference type="Gene3D" id="1.10.287.70">
    <property type="match status" value="1"/>
</dbReference>
<accession>A0A7M5X2X5</accession>
<keyword evidence="4" id="KW-0812">Transmembrane</keyword>
<dbReference type="Pfam" id="PF07679">
    <property type="entry name" value="I-set"/>
    <property type="match status" value="1"/>
</dbReference>
<dbReference type="Proteomes" id="UP000594262">
    <property type="component" value="Unplaced"/>
</dbReference>
<dbReference type="AlphaFoldDB" id="A0A7M5X2X5"/>
<name>A0A7M5X2X5_9CNID</name>
<dbReference type="InterPro" id="IPR000859">
    <property type="entry name" value="CUB_dom"/>
</dbReference>
<reference evidence="8" key="1">
    <citation type="submission" date="2021-01" db="UniProtKB">
        <authorList>
            <consortium name="EnsemblMetazoa"/>
        </authorList>
    </citation>
    <scope>IDENTIFICATION</scope>
</reference>
<keyword evidence="4" id="KW-1133">Transmembrane helix</keyword>
<dbReference type="InterPro" id="IPR013098">
    <property type="entry name" value="Ig_I-set"/>
</dbReference>
<dbReference type="SMART" id="SM00408">
    <property type="entry name" value="IGc2"/>
    <property type="match status" value="1"/>
</dbReference>
<evidence type="ECO:0000256" key="4">
    <source>
        <dbReference type="SAM" id="Phobius"/>
    </source>
</evidence>
<evidence type="ECO:0008006" key="10">
    <source>
        <dbReference type="Google" id="ProtNLM"/>
    </source>
</evidence>
<evidence type="ECO:0000256" key="1">
    <source>
        <dbReference type="ARBA" id="ARBA00022737"/>
    </source>
</evidence>
<keyword evidence="4" id="KW-0472">Membrane</keyword>
<evidence type="ECO:0000256" key="2">
    <source>
        <dbReference type="ARBA" id="ARBA00023157"/>
    </source>
</evidence>
<dbReference type="OrthoDB" id="297496at2759"/>
<dbReference type="CDD" id="cd00041">
    <property type="entry name" value="CUB"/>
    <property type="match status" value="1"/>
</dbReference>
<evidence type="ECO:0000313" key="9">
    <source>
        <dbReference type="Proteomes" id="UP000594262"/>
    </source>
</evidence>
<dbReference type="InterPro" id="IPR003599">
    <property type="entry name" value="Ig_sub"/>
</dbReference>
<keyword evidence="5" id="KW-0732">Signal</keyword>
<dbReference type="InterPro" id="IPR036179">
    <property type="entry name" value="Ig-like_dom_sf"/>
</dbReference>
<comment type="caution">
    <text evidence="3">Lacks conserved residue(s) required for the propagation of feature annotation.</text>
</comment>
<evidence type="ECO:0000259" key="7">
    <source>
        <dbReference type="PROSITE" id="PS50835"/>
    </source>
</evidence>
<dbReference type="PANTHER" id="PTHR24251">
    <property type="entry name" value="OVOCHYMASE-RELATED"/>
    <property type="match status" value="1"/>
</dbReference>
<feature type="transmembrane region" description="Helical" evidence="4">
    <location>
        <begin position="481"/>
        <end position="503"/>
    </location>
</feature>
<feature type="signal peptide" evidence="5">
    <location>
        <begin position="1"/>
        <end position="20"/>
    </location>
</feature>
<dbReference type="InterPro" id="IPR035914">
    <property type="entry name" value="Sperma_CUB_dom_sf"/>
</dbReference>
<evidence type="ECO:0000256" key="3">
    <source>
        <dbReference type="PROSITE-ProRule" id="PRU00059"/>
    </source>
</evidence>
<dbReference type="InterPro" id="IPR013099">
    <property type="entry name" value="K_chnl_dom"/>
</dbReference>
<dbReference type="Pfam" id="PF07885">
    <property type="entry name" value="Ion_trans_2"/>
    <property type="match status" value="1"/>
</dbReference>
<dbReference type="RefSeq" id="XP_066936546.1">
    <property type="nucleotide sequence ID" value="XM_067080445.1"/>
</dbReference>
<evidence type="ECO:0000259" key="6">
    <source>
        <dbReference type="PROSITE" id="PS01180"/>
    </source>
</evidence>
<keyword evidence="1" id="KW-0677">Repeat</keyword>
<feature type="transmembrane region" description="Helical" evidence="4">
    <location>
        <begin position="411"/>
        <end position="436"/>
    </location>
</feature>
<dbReference type="InterPro" id="IPR013783">
    <property type="entry name" value="Ig-like_fold"/>
</dbReference>
<dbReference type="SUPFAM" id="SSF81324">
    <property type="entry name" value="Voltage-gated potassium channels"/>
    <property type="match status" value="1"/>
</dbReference>
<dbReference type="Gene3D" id="2.60.40.10">
    <property type="entry name" value="Immunoglobulins"/>
    <property type="match status" value="1"/>
</dbReference>
<dbReference type="SMART" id="SM00409">
    <property type="entry name" value="IG"/>
    <property type="match status" value="1"/>
</dbReference>
<feature type="transmembrane region" description="Helical" evidence="4">
    <location>
        <begin position="646"/>
        <end position="668"/>
    </location>
</feature>
<dbReference type="Gene3D" id="2.60.120.290">
    <property type="entry name" value="Spermadhesin, CUB domain"/>
    <property type="match status" value="1"/>
</dbReference>
<dbReference type="PROSITE" id="PS50835">
    <property type="entry name" value="IG_LIKE"/>
    <property type="match status" value="1"/>
</dbReference>
<dbReference type="InterPro" id="IPR007110">
    <property type="entry name" value="Ig-like_dom"/>
</dbReference>
<evidence type="ECO:0000256" key="5">
    <source>
        <dbReference type="SAM" id="SignalP"/>
    </source>
</evidence>
<dbReference type="SMART" id="SM00042">
    <property type="entry name" value="CUB"/>
    <property type="match status" value="1"/>
</dbReference>
<organism evidence="8 9">
    <name type="scientific">Clytia hemisphaerica</name>
    <dbReference type="NCBI Taxonomy" id="252671"/>
    <lineage>
        <taxon>Eukaryota</taxon>
        <taxon>Metazoa</taxon>
        <taxon>Cnidaria</taxon>
        <taxon>Hydrozoa</taxon>
        <taxon>Hydroidolina</taxon>
        <taxon>Leptothecata</taxon>
        <taxon>Obeliida</taxon>
        <taxon>Clytiidae</taxon>
        <taxon>Clytia</taxon>
    </lineage>
</organism>
<dbReference type="EnsemblMetazoa" id="CLYHEMT016951.1">
    <property type="protein sequence ID" value="CLYHEMP016951.1"/>
    <property type="gene ID" value="CLYHEMG016951"/>
</dbReference>
<dbReference type="InterPro" id="IPR003598">
    <property type="entry name" value="Ig_sub2"/>
</dbReference>